<evidence type="ECO:0000256" key="1">
    <source>
        <dbReference type="ARBA" id="ARBA00003701"/>
    </source>
</evidence>
<evidence type="ECO:0000256" key="3">
    <source>
        <dbReference type="ARBA" id="ARBA00004477"/>
    </source>
</evidence>
<evidence type="ECO:0000256" key="7">
    <source>
        <dbReference type="ARBA" id="ARBA00022692"/>
    </source>
</evidence>
<feature type="transmembrane region" description="Helical" evidence="17">
    <location>
        <begin position="119"/>
        <end position="147"/>
    </location>
</feature>
<dbReference type="SUPFAM" id="SSF161084">
    <property type="entry name" value="MAPEG domain-like"/>
    <property type="match status" value="2"/>
</dbReference>
<evidence type="ECO:0000256" key="11">
    <source>
        <dbReference type="ARBA" id="ARBA00022990"/>
    </source>
</evidence>
<keyword evidence="6" id="KW-0808">Transferase</keyword>
<comment type="function">
    <text evidence="1">Conjugation of reduced glutathione to a wide number of exogenous and endogenous hydrophobic electrophiles.</text>
</comment>
<feature type="non-terminal residue" evidence="18">
    <location>
        <position position="189"/>
    </location>
</feature>
<dbReference type="InterPro" id="IPR001129">
    <property type="entry name" value="Membr-assoc_MAPEG"/>
</dbReference>
<comment type="subcellular location">
    <subcellularLocation>
        <location evidence="3">Endoplasmic reticulum membrane</location>
        <topology evidence="3">Multi-pass membrane protein</topology>
    </subcellularLocation>
    <subcellularLocation>
        <location evidence="2">Mitochondrion outer membrane</location>
    </subcellularLocation>
</comment>
<evidence type="ECO:0000256" key="8">
    <source>
        <dbReference type="ARBA" id="ARBA00022787"/>
    </source>
</evidence>
<keyword evidence="11" id="KW-0007">Acetylation</keyword>
<gene>
    <name evidence="18" type="ORF">IZO911_LOCUS41777</name>
</gene>
<comment type="catalytic activity">
    <reaction evidence="16">
        <text>RX + glutathione = an S-substituted glutathione + a halide anion + H(+)</text>
        <dbReference type="Rhea" id="RHEA:16437"/>
        <dbReference type="ChEBI" id="CHEBI:15378"/>
        <dbReference type="ChEBI" id="CHEBI:16042"/>
        <dbReference type="ChEBI" id="CHEBI:17792"/>
        <dbReference type="ChEBI" id="CHEBI:57925"/>
        <dbReference type="ChEBI" id="CHEBI:90779"/>
        <dbReference type="EC" id="2.5.1.18"/>
    </reaction>
    <physiologicalReaction direction="left-to-right" evidence="16">
        <dbReference type="Rhea" id="RHEA:16438"/>
    </physiologicalReaction>
</comment>
<keyword evidence="12" id="KW-0496">Mitochondrion</keyword>
<evidence type="ECO:0000256" key="12">
    <source>
        <dbReference type="ARBA" id="ARBA00023128"/>
    </source>
</evidence>
<evidence type="ECO:0000313" key="18">
    <source>
        <dbReference type="EMBL" id="CAF1440663.1"/>
    </source>
</evidence>
<dbReference type="PANTHER" id="PTHR10689:SF6">
    <property type="entry name" value="MICROSOMAL GLUTATHIONE S-TRANSFERASE 1"/>
    <property type="match status" value="1"/>
</dbReference>
<organism evidence="18 19">
    <name type="scientific">Adineta steineri</name>
    <dbReference type="NCBI Taxonomy" id="433720"/>
    <lineage>
        <taxon>Eukaryota</taxon>
        <taxon>Metazoa</taxon>
        <taxon>Spiralia</taxon>
        <taxon>Gnathifera</taxon>
        <taxon>Rotifera</taxon>
        <taxon>Eurotatoria</taxon>
        <taxon>Bdelloidea</taxon>
        <taxon>Adinetida</taxon>
        <taxon>Adinetidae</taxon>
        <taxon>Adineta</taxon>
    </lineage>
</organism>
<comment type="subunit">
    <text evidence="14">Homotrimer; The trimer binds only one molecule of glutathione.</text>
</comment>
<comment type="similarity">
    <text evidence="4">Belongs to the MAPEG family.</text>
</comment>
<dbReference type="EMBL" id="CAJNOE010001652">
    <property type="protein sequence ID" value="CAF1440663.1"/>
    <property type="molecule type" value="Genomic_DNA"/>
</dbReference>
<keyword evidence="13 17" id="KW-0472">Membrane</keyword>
<evidence type="ECO:0000256" key="17">
    <source>
        <dbReference type="SAM" id="Phobius"/>
    </source>
</evidence>
<evidence type="ECO:0000256" key="10">
    <source>
        <dbReference type="ARBA" id="ARBA00022989"/>
    </source>
</evidence>
<comment type="caution">
    <text evidence="18">The sequence shown here is derived from an EMBL/GenBank/DDBJ whole genome shotgun (WGS) entry which is preliminary data.</text>
</comment>
<keyword evidence="7 17" id="KW-0812">Transmembrane</keyword>
<keyword evidence="8" id="KW-1000">Mitochondrion outer membrane</keyword>
<protein>
    <recommendedName>
        <fullName evidence="15">Microsomal glutathione S-transferase 1</fullName>
        <ecNumber evidence="5">2.5.1.18</ecNumber>
    </recommendedName>
</protein>
<evidence type="ECO:0000313" key="19">
    <source>
        <dbReference type="Proteomes" id="UP000663860"/>
    </source>
</evidence>
<proteinExistence type="inferred from homology"/>
<evidence type="ECO:0000256" key="16">
    <source>
        <dbReference type="ARBA" id="ARBA00049385"/>
    </source>
</evidence>
<feature type="transmembrane region" description="Helical" evidence="17">
    <location>
        <begin position="12"/>
        <end position="40"/>
    </location>
</feature>
<keyword evidence="9" id="KW-0256">Endoplasmic reticulum</keyword>
<evidence type="ECO:0000256" key="2">
    <source>
        <dbReference type="ARBA" id="ARBA00004294"/>
    </source>
</evidence>
<dbReference type="Gene3D" id="1.20.120.550">
    <property type="entry name" value="Membrane associated eicosanoid/glutathione metabolism-like domain"/>
    <property type="match status" value="2"/>
</dbReference>
<evidence type="ECO:0000256" key="5">
    <source>
        <dbReference type="ARBA" id="ARBA00012452"/>
    </source>
</evidence>
<feature type="transmembrane region" description="Helical" evidence="17">
    <location>
        <begin position="167"/>
        <end position="186"/>
    </location>
</feature>
<dbReference type="Pfam" id="PF01124">
    <property type="entry name" value="MAPEG"/>
    <property type="match status" value="2"/>
</dbReference>
<evidence type="ECO:0000256" key="15">
    <source>
        <dbReference type="ARBA" id="ARBA00039397"/>
    </source>
</evidence>
<keyword evidence="10 17" id="KW-1133">Transmembrane helix</keyword>
<dbReference type="GO" id="GO:0005789">
    <property type="term" value="C:endoplasmic reticulum membrane"/>
    <property type="evidence" value="ECO:0007669"/>
    <property type="project" value="UniProtKB-SubCell"/>
</dbReference>
<reference evidence="18" key="1">
    <citation type="submission" date="2021-02" db="EMBL/GenBank/DDBJ databases">
        <authorList>
            <person name="Nowell W R."/>
        </authorList>
    </citation>
    <scope>NUCLEOTIDE SEQUENCE</scope>
</reference>
<evidence type="ECO:0000256" key="14">
    <source>
        <dbReference type="ARBA" id="ARBA00038540"/>
    </source>
</evidence>
<dbReference type="PANTHER" id="PTHR10689">
    <property type="entry name" value="MICROSOMAL GLUTATHIONE S-TRANSFERASE 1"/>
    <property type="match status" value="1"/>
</dbReference>
<evidence type="ECO:0000256" key="9">
    <source>
        <dbReference type="ARBA" id="ARBA00022824"/>
    </source>
</evidence>
<dbReference type="AlphaFoldDB" id="A0A815NJQ4"/>
<dbReference type="Proteomes" id="UP000663860">
    <property type="component" value="Unassembled WGS sequence"/>
</dbReference>
<dbReference type="FunFam" id="1.20.120.550:FF:000002">
    <property type="entry name" value="Microsomal glutathione S-transferase 1"/>
    <property type="match status" value="1"/>
</dbReference>
<evidence type="ECO:0000256" key="6">
    <source>
        <dbReference type="ARBA" id="ARBA00022679"/>
    </source>
</evidence>
<dbReference type="InterPro" id="IPR040162">
    <property type="entry name" value="MGST1-like"/>
</dbReference>
<name>A0A815NJQ4_9BILA</name>
<sequence>VRRNHLNDIENIIPFVLIGFCYIACNPNATLALWHFRIFFVSRLLHTFAYQIPLPQPTRAITCMISGIATISMAAQILLQAFANPEDIEPEKRKTIQATTSDSDVERVRRNHLNDIENIIPFVLIGFCYIACNPNATLALWHFRIFFFSRLFHTFAYQIPIRQPSRALAFLVGFVVTVSMAAQILFQVY</sequence>
<dbReference type="EC" id="2.5.1.18" evidence="5"/>
<evidence type="ECO:0000256" key="4">
    <source>
        <dbReference type="ARBA" id="ARBA00010459"/>
    </source>
</evidence>
<dbReference type="InterPro" id="IPR023352">
    <property type="entry name" value="MAPEG-like_dom_sf"/>
</dbReference>
<dbReference type="GO" id="GO:0005741">
    <property type="term" value="C:mitochondrial outer membrane"/>
    <property type="evidence" value="ECO:0007669"/>
    <property type="project" value="UniProtKB-SubCell"/>
</dbReference>
<dbReference type="GO" id="GO:0004364">
    <property type="term" value="F:glutathione transferase activity"/>
    <property type="evidence" value="ECO:0007669"/>
    <property type="project" value="UniProtKB-EC"/>
</dbReference>
<evidence type="ECO:0000256" key="13">
    <source>
        <dbReference type="ARBA" id="ARBA00023136"/>
    </source>
</evidence>
<accession>A0A815NJQ4</accession>